<organism evidence="1">
    <name type="scientific">marine sediment metagenome</name>
    <dbReference type="NCBI Taxonomy" id="412755"/>
    <lineage>
        <taxon>unclassified sequences</taxon>
        <taxon>metagenomes</taxon>
        <taxon>ecological metagenomes</taxon>
    </lineage>
</organism>
<sequence length="125" mass="14014">MGKPYEKLDPKSRELACEAAMTAAAEIINEVCGTEGSKVVAITDKGVKLSFAVPPDVMDKINRNPKITLEEATETLFRLPWSREWSAGISRMVYSPERWEALSPKEREEIQKRLIKEKLAPALLA</sequence>
<gene>
    <name evidence="1" type="ORF">S06H3_48009</name>
</gene>
<dbReference type="EMBL" id="BARV01030204">
    <property type="protein sequence ID" value="GAI38671.1"/>
    <property type="molecule type" value="Genomic_DNA"/>
</dbReference>
<name>X1P884_9ZZZZ</name>
<proteinExistence type="predicted"/>
<protein>
    <submittedName>
        <fullName evidence="1">Uncharacterized protein</fullName>
    </submittedName>
</protein>
<dbReference type="AlphaFoldDB" id="X1P884"/>
<evidence type="ECO:0000313" key="1">
    <source>
        <dbReference type="EMBL" id="GAI38671.1"/>
    </source>
</evidence>
<comment type="caution">
    <text evidence="1">The sequence shown here is derived from an EMBL/GenBank/DDBJ whole genome shotgun (WGS) entry which is preliminary data.</text>
</comment>
<accession>X1P884</accession>
<reference evidence="1" key="1">
    <citation type="journal article" date="2014" name="Front. Microbiol.">
        <title>High frequency of phylogenetically diverse reductive dehalogenase-homologous genes in deep subseafloor sedimentary metagenomes.</title>
        <authorList>
            <person name="Kawai M."/>
            <person name="Futagami T."/>
            <person name="Toyoda A."/>
            <person name="Takaki Y."/>
            <person name="Nishi S."/>
            <person name="Hori S."/>
            <person name="Arai W."/>
            <person name="Tsubouchi T."/>
            <person name="Morono Y."/>
            <person name="Uchiyama I."/>
            <person name="Ito T."/>
            <person name="Fujiyama A."/>
            <person name="Inagaki F."/>
            <person name="Takami H."/>
        </authorList>
    </citation>
    <scope>NUCLEOTIDE SEQUENCE</scope>
    <source>
        <strain evidence="1">Expedition CK06-06</strain>
    </source>
</reference>